<dbReference type="Proteomes" id="UP000531251">
    <property type="component" value="Unassembled WGS sequence"/>
</dbReference>
<dbReference type="InterPro" id="IPR014917">
    <property type="entry name" value="DUF1800"/>
</dbReference>
<protein>
    <submittedName>
        <fullName evidence="2">Uncharacterized protein (DUF1800 family)</fullName>
    </submittedName>
</protein>
<dbReference type="Pfam" id="PF08811">
    <property type="entry name" value="DUF1800"/>
    <property type="match status" value="1"/>
</dbReference>
<dbReference type="PANTHER" id="PTHR43737">
    <property type="entry name" value="BLL7424 PROTEIN"/>
    <property type="match status" value="1"/>
</dbReference>
<feature type="chain" id="PRO_5030651868" evidence="1">
    <location>
        <begin position="19"/>
        <end position="562"/>
    </location>
</feature>
<comment type="caution">
    <text evidence="2">The sequence shown here is derived from an EMBL/GenBank/DDBJ whole genome shotgun (WGS) entry which is preliminary data.</text>
</comment>
<dbReference type="EMBL" id="JAATJB010000002">
    <property type="protein sequence ID" value="NJB96818.1"/>
    <property type="molecule type" value="Genomic_DNA"/>
</dbReference>
<keyword evidence="3" id="KW-1185">Reference proteome</keyword>
<gene>
    <name evidence="2" type="ORF">GGR89_001118</name>
</gene>
<accession>A0A7X5XWU0</accession>
<proteinExistence type="predicted"/>
<sequence>MRRIWTAAALGAAGLLSACDGSSDNINLADSRMTSGLVDLSAANAGMSPAQSQVTDGIRLARQTTFGPTPQVLEQISKLGTEGWLNQQFAASGSTYADLAVARRIDYCKDVPCNRRYFSRTPVAMRFYANAVSAPDQLRQRVAFALSQMIVASEQEVRSAAGIAAFNQLFLDNAFGNYRTLLKAVTLNPYMGRYLNMAGSNKTAPSENYARELLQLFSMGPNMLNQNGTPRRDATGGTVPNYGPDDIRGVARALTGWDRARIGNAPITNQLAGDDVKPMIPVPDRYDAGEKRFLGIRVPAGASQEASVDAVVDAAFDHPSTAPFVSRHLIVHLVTANPSPNYIGRVAAVFANNGQGVRGDLKAVVRAILTDPEARTAPRQDRGKLKEPVLAMVSLARAIGMTTDGFAFAMRDTSLGQPVMNAPSVFNFYPIDYPLQGSATLYNPASKLLNSSTVLRLHNMMYEWTVRSDVATAEFKAPTGFGAASGTRFAWATWASFGDNVDAMVAAVDVLLLGNSITPGQRAALRTAALAINDKNLQVRARKRAQMLLFIAASSPQFLVDR</sequence>
<keyword evidence="1" id="KW-0732">Signal</keyword>
<name>A0A7X5XWU0_9SPHN</name>
<organism evidence="2 3">
    <name type="scientific">Sphingomonas trueperi</name>
    <dbReference type="NCBI Taxonomy" id="53317"/>
    <lineage>
        <taxon>Bacteria</taxon>
        <taxon>Pseudomonadati</taxon>
        <taxon>Pseudomonadota</taxon>
        <taxon>Alphaproteobacteria</taxon>
        <taxon>Sphingomonadales</taxon>
        <taxon>Sphingomonadaceae</taxon>
        <taxon>Sphingomonas</taxon>
    </lineage>
</organism>
<dbReference type="AlphaFoldDB" id="A0A7X5XWU0"/>
<dbReference type="PANTHER" id="PTHR43737:SF1">
    <property type="entry name" value="DUF1501 DOMAIN-CONTAINING PROTEIN"/>
    <property type="match status" value="1"/>
</dbReference>
<evidence type="ECO:0000256" key="1">
    <source>
        <dbReference type="SAM" id="SignalP"/>
    </source>
</evidence>
<dbReference type="PROSITE" id="PS51257">
    <property type="entry name" value="PROKAR_LIPOPROTEIN"/>
    <property type="match status" value="1"/>
</dbReference>
<reference evidence="2 3" key="1">
    <citation type="submission" date="2020-03" db="EMBL/GenBank/DDBJ databases">
        <title>Genomic Encyclopedia of Type Strains, Phase IV (KMG-IV): sequencing the most valuable type-strain genomes for metagenomic binning, comparative biology and taxonomic classification.</title>
        <authorList>
            <person name="Goeker M."/>
        </authorList>
    </citation>
    <scope>NUCLEOTIDE SEQUENCE [LARGE SCALE GENOMIC DNA]</scope>
    <source>
        <strain evidence="2 3">DSM 7225</strain>
    </source>
</reference>
<evidence type="ECO:0000313" key="3">
    <source>
        <dbReference type="Proteomes" id="UP000531251"/>
    </source>
</evidence>
<evidence type="ECO:0000313" key="2">
    <source>
        <dbReference type="EMBL" id="NJB96818.1"/>
    </source>
</evidence>
<dbReference type="RefSeq" id="WP_125972675.1">
    <property type="nucleotide sequence ID" value="NZ_BAAADY010000005.1"/>
</dbReference>
<feature type="signal peptide" evidence="1">
    <location>
        <begin position="1"/>
        <end position="18"/>
    </location>
</feature>